<reference evidence="6 7" key="1">
    <citation type="submission" date="2019-09" db="EMBL/GenBank/DDBJ databases">
        <title>YIM 132180 draft genome.</title>
        <authorList>
            <person name="Zhang K."/>
        </authorList>
    </citation>
    <scope>NUCLEOTIDE SEQUENCE [LARGE SCALE GENOMIC DNA]</scope>
    <source>
        <strain evidence="6 7">YIM 132180</strain>
    </source>
</reference>
<dbReference type="PANTHER" id="PTHR34294:SF1">
    <property type="entry name" value="TRANSCRIPTIONAL REGULATOR LSRR"/>
    <property type="match status" value="1"/>
</dbReference>
<dbReference type="InterPro" id="IPR037171">
    <property type="entry name" value="NagB/RpiA_transferase-like"/>
</dbReference>
<dbReference type="GO" id="GO:0030246">
    <property type="term" value="F:carbohydrate binding"/>
    <property type="evidence" value="ECO:0007669"/>
    <property type="project" value="InterPro"/>
</dbReference>
<dbReference type="SUPFAM" id="SSF100950">
    <property type="entry name" value="NagB/RpiA/CoA transferase-like"/>
    <property type="match status" value="1"/>
</dbReference>
<gene>
    <name evidence="6" type="ORF">F6X38_03410</name>
</gene>
<accession>A0A7V7TXT7</accession>
<dbReference type="GO" id="GO:0003677">
    <property type="term" value="F:DNA binding"/>
    <property type="evidence" value="ECO:0007669"/>
    <property type="project" value="UniProtKB-KW"/>
</dbReference>
<protein>
    <submittedName>
        <fullName evidence="6">Sugar-binding transcriptional regulator</fullName>
    </submittedName>
</protein>
<evidence type="ECO:0000313" key="7">
    <source>
        <dbReference type="Proteomes" id="UP000432089"/>
    </source>
</evidence>
<evidence type="ECO:0000256" key="2">
    <source>
        <dbReference type="ARBA" id="ARBA00023015"/>
    </source>
</evidence>
<comment type="caution">
    <text evidence="6">The sequence shown here is derived from an EMBL/GenBank/DDBJ whole genome shotgun (WGS) entry which is preliminary data.</text>
</comment>
<proteinExistence type="inferred from homology"/>
<keyword evidence="7" id="KW-1185">Reference proteome</keyword>
<dbReference type="Proteomes" id="UP000432089">
    <property type="component" value="Unassembled WGS sequence"/>
</dbReference>
<dbReference type="Gene3D" id="1.10.10.10">
    <property type="entry name" value="Winged helix-like DNA-binding domain superfamily/Winged helix DNA-binding domain"/>
    <property type="match status" value="1"/>
</dbReference>
<keyword evidence="4" id="KW-0804">Transcription</keyword>
<dbReference type="InterPro" id="IPR036388">
    <property type="entry name" value="WH-like_DNA-bd_sf"/>
</dbReference>
<dbReference type="AlphaFoldDB" id="A0A7V7TXT7"/>
<evidence type="ECO:0000256" key="1">
    <source>
        <dbReference type="ARBA" id="ARBA00010466"/>
    </source>
</evidence>
<organism evidence="6 7">
    <name type="scientific">Plantimonas leprariae</name>
    <dbReference type="NCBI Taxonomy" id="2615207"/>
    <lineage>
        <taxon>Bacteria</taxon>
        <taxon>Pseudomonadati</taxon>
        <taxon>Pseudomonadota</taxon>
        <taxon>Alphaproteobacteria</taxon>
        <taxon>Hyphomicrobiales</taxon>
        <taxon>Aurantimonadaceae</taxon>
        <taxon>Plantimonas</taxon>
    </lineage>
</organism>
<dbReference type="PANTHER" id="PTHR34294">
    <property type="entry name" value="TRANSCRIPTIONAL REGULATOR-RELATED"/>
    <property type="match status" value="1"/>
</dbReference>
<evidence type="ECO:0000313" key="6">
    <source>
        <dbReference type="EMBL" id="KAB0681881.1"/>
    </source>
</evidence>
<evidence type="ECO:0000259" key="5">
    <source>
        <dbReference type="Pfam" id="PF04198"/>
    </source>
</evidence>
<feature type="domain" description="Sugar-binding" evidence="5">
    <location>
        <begin position="94"/>
        <end position="347"/>
    </location>
</feature>
<evidence type="ECO:0000256" key="4">
    <source>
        <dbReference type="ARBA" id="ARBA00023163"/>
    </source>
</evidence>
<keyword evidence="3" id="KW-0238">DNA-binding</keyword>
<dbReference type="InterPro" id="IPR007324">
    <property type="entry name" value="Sugar-bd_dom_put"/>
</dbReference>
<dbReference type="EMBL" id="VZDO01000002">
    <property type="protein sequence ID" value="KAB0681881.1"/>
    <property type="molecule type" value="Genomic_DNA"/>
</dbReference>
<sequence length="368" mass="39234">MGSGEIRRLFRGGGCRVRRSRRNHSGGERPTLPKVRGEDLTRLDDAARAGWLYYVAGNTQDQIASKLGISRQSAQRLVSLSMSAGLVKVRIDHPIATCLEAALALKDRYGLRHCTVVPSDPESASTTLGVAEACAAEMERRLRQPDPLVIAIGTGRTLKAAVERLPAMVASQHRIVSLTGNIALDGAVSVYNTIFTMADVVQARHYPMSLPVVVSSAEERALLHEQKVVQSTLKLAAVAEVTFVGLGELGANAPLVADNFITAEDRDELDALGAVGEIVGWAFDRDGRIIPCAYNERVASAPIPDTANTEVIVVGMGPLKAPGIRAALKGRLANGLITDEATADVLLRNPATRKAGTAWKADHAMGVR</sequence>
<dbReference type="Gene3D" id="3.40.50.1360">
    <property type="match status" value="1"/>
</dbReference>
<keyword evidence="2" id="KW-0805">Transcription regulation</keyword>
<dbReference type="Pfam" id="PF04198">
    <property type="entry name" value="Sugar-bind"/>
    <property type="match status" value="1"/>
</dbReference>
<evidence type="ECO:0000256" key="3">
    <source>
        <dbReference type="ARBA" id="ARBA00023125"/>
    </source>
</evidence>
<name>A0A7V7TXT7_9HYPH</name>
<dbReference type="InterPro" id="IPR051054">
    <property type="entry name" value="SorC_transcr_regulators"/>
</dbReference>
<comment type="similarity">
    <text evidence="1">Belongs to the SorC transcriptional regulatory family.</text>
</comment>